<dbReference type="InterPro" id="IPR029021">
    <property type="entry name" value="Prot-tyrosine_phosphatase-like"/>
</dbReference>
<dbReference type="InterPro" id="IPR000340">
    <property type="entry name" value="Dual-sp_phosphatase_cat-dom"/>
</dbReference>
<dbReference type="CDD" id="cd10229">
    <property type="entry name" value="ASKHA_NBD_HSP70_HSPA12"/>
    <property type="match status" value="1"/>
</dbReference>
<dbReference type="OrthoDB" id="2963168at2759"/>
<dbReference type="Pfam" id="PF00012">
    <property type="entry name" value="HSP70"/>
    <property type="match status" value="1"/>
</dbReference>
<dbReference type="InterPro" id="IPR013126">
    <property type="entry name" value="Hsp_70_fam"/>
</dbReference>
<dbReference type="PANTHER" id="PTHR14187">
    <property type="entry name" value="ALPHA KINASE/ELONGATION FACTOR 2 KINASE"/>
    <property type="match status" value="1"/>
</dbReference>
<evidence type="ECO:0000259" key="3">
    <source>
        <dbReference type="PROSITE" id="PS50056"/>
    </source>
</evidence>
<dbReference type="Proteomes" id="UP000650833">
    <property type="component" value="Unassembled WGS sequence"/>
</dbReference>
<reference evidence="4" key="1">
    <citation type="submission" date="2020-12" db="EMBL/GenBank/DDBJ databases">
        <title>Metabolic potential, ecology and presence of endohyphal bacteria is reflected in genomic diversity of Mucoromycotina.</title>
        <authorList>
            <person name="Muszewska A."/>
            <person name="Okrasinska A."/>
            <person name="Steczkiewicz K."/>
            <person name="Drgas O."/>
            <person name="Orlowska M."/>
            <person name="Perlinska-Lenart U."/>
            <person name="Aleksandrzak-Piekarczyk T."/>
            <person name="Szatraj K."/>
            <person name="Zielenkiewicz U."/>
            <person name="Pilsyk S."/>
            <person name="Malc E."/>
            <person name="Mieczkowski P."/>
            <person name="Kruszewska J.S."/>
            <person name="Biernat P."/>
            <person name="Pawlowska J."/>
        </authorList>
    </citation>
    <scope>NUCLEOTIDE SEQUENCE</scope>
    <source>
        <strain evidence="4">CBS 226.32</strain>
    </source>
</reference>
<evidence type="ECO:0000256" key="2">
    <source>
        <dbReference type="ARBA" id="ARBA00022840"/>
    </source>
</evidence>
<sequence length="1143" mass="130314">MTLPVEKINDNSLFEIPSDLIVQKHENIYTTTAQQFAKFNQLYNEFPLPNDILFPWLHGVDGYSNQQNLFFGVRRSMVPNYRGLMVIHCQDSKTTSRLIETVLPQQVLFMESPHQYEFINSFNKDITINLRNFQNQISRFSTICDLVLYGTHAQQIATELAVAQQKLYKERLAQIESVQRSAGKRAVSNANTLIYKTIIIEDEFSVFEREYPELVMYDSTGLMIQRRDFVELENIQMREMSKATEITKNIWVGNTQDAPVSTYDIGMSSSSSSDFSHEEDINPHQFSICIEAHDLADMPLPSTLTLARETLNELKDGQMPSEMIHFDMFATGVPNEKSEFDAFYARLYHLLLFMEDQTKHDRKILIHCSDGYTESSLLALTWIMYHCKLQLPEAYLYLQRIRSFFVYAADVPTLRRIEHMLFEDHESIEPQPKRKKSAADASEAIKRLSVRSVTPNGHTAESKDDYKKDGEDVFMDVHNSLVKADNRQLLDDAYINTISNTDIDEKIPDNIYRQSQLSPTKKEEILFPWFYSPRFEGSFPSRILPFLYLGNLNHATNPAMLKALNITHIVSVGEKADLDKNAFELLFLDNLYDDGIDSIRSRLGNVLEFIGTTFSGCAYAFTQNEEVVDIVRWPKQNSHVYPKTPTLNFYQGNSSQMTQWGNAARIEMQRPTARNSVLLKQYKLYLDENIAKDLPPLPNGLTIVEAIADYLLSFHEHVVGELKKGFARNYGQHQFRYCLTVPAMWSDRAKSIMRDAAIKAGLIDESDHRDRLMLISEPEAAALYCEKKCEQFNLKHGDKFMICDAGGGTVDLIVFEIDEHSGRKLRESTKGHGQSCGSVFLDRRMRKLLKKKFKEYLSSIPASAFETMMDTFVDLIKPQFDGLEDQYISLPASMNLGSLNNPTIGLEEGILCLTAAELRSDVFEPVVKEVLNLIEDQLVKAGSLQAVFLVGGFGSSNYLFERVQEEFGSRIGLVAVPPRCELAVVRGAVYFGLNPHVITTRIPRYWYGIDTTTTFEEGIDPPNYKIIRADGTIRCDNRFSVYVRRGQSLDIENCVSKDFFAYYPHHTTCTLYAAGTDELPRYTTSPGVRKVANFTIPMPALTGVIEGEKVDLSIKMYFGEVELRVEAVIRGKTYGTTCTFETD</sequence>
<dbReference type="Gene3D" id="3.90.640.10">
    <property type="entry name" value="Actin, Chain A, domain 4"/>
    <property type="match status" value="1"/>
</dbReference>
<dbReference type="AlphaFoldDB" id="A0A8H7QDN0"/>
<dbReference type="Gene3D" id="3.90.190.10">
    <property type="entry name" value="Protein tyrosine phosphatase superfamily"/>
    <property type="match status" value="2"/>
</dbReference>
<accession>A0A8H7QDN0</accession>
<dbReference type="GO" id="GO:0005524">
    <property type="term" value="F:ATP binding"/>
    <property type="evidence" value="ECO:0007669"/>
    <property type="project" value="UniProtKB-KW"/>
</dbReference>
<protein>
    <recommendedName>
        <fullName evidence="3">Tyrosine specific protein phosphatases domain-containing protein</fullName>
    </recommendedName>
</protein>
<feature type="domain" description="Tyrosine specific protein phosphatases" evidence="3">
    <location>
        <begin position="345"/>
        <end position="406"/>
    </location>
</feature>
<name>A0A8H7QDN0_9FUNG</name>
<dbReference type="SUPFAM" id="SSF52799">
    <property type="entry name" value="(Phosphotyrosine protein) phosphatases II"/>
    <property type="match status" value="2"/>
</dbReference>
<proteinExistence type="predicted"/>
<comment type="caution">
    <text evidence="4">The sequence shown here is derived from an EMBL/GenBank/DDBJ whole genome shotgun (WGS) entry which is preliminary data.</text>
</comment>
<keyword evidence="5" id="KW-1185">Reference proteome</keyword>
<keyword evidence="1" id="KW-0547">Nucleotide-binding</keyword>
<gene>
    <name evidence="4" type="ORF">INT46_006787</name>
</gene>
<keyword evidence="2" id="KW-0067">ATP-binding</keyword>
<dbReference type="PANTHER" id="PTHR14187:SF5">
    <property type="entry name" value="HEAT SHOCK 70 KDA PROTEIN 12A"/>
    <property type="match status" value="1"/>
</dbReference>
<dbReference type="InterPro" id="IPR043129">
    <property type="entry name" value="ATPase_NBD"/>
</dbReference>
<evidence type="ECO:0000256" key="1">
    <source>
        <dbReference type="ARBA" id="ARBA00022741"/>
    </source>
</evidence>
<dbReference type="Gene3D" id="3.30.420.40">
    <property type="match status" value="2"/>
</dbReference>
<dbReference type="PROSITE" id="PS50056">
    <property type="entry name" value="TYR_PHOSPHATASE_2"/>
    <property type="match status" value="1"/>
</dbReference>
<dbReference type="EMBL" id="JAEPRC010001076">
    <property type="protein sequence ID" value="KAG2190054.1"/>
    <property type="molecule type" value="Genomic_DNA"/>
</dbReference>
<evidence type="ECO:0000313" key="5">
    <source>
        <dbReference type="Proteomes" id="UP000650833"/>
    </source>
</evidence>
<dbReference type="InterPro" id="IPR000387">
    <property type="entry name" value="Tyr_Pase_dom"/>
</dbReference>
<dbReference type="Pfam" id="PF00782">
    <property type="entry name" value="DSPc"/>
    <property type="match status" value="1"/>
</dbReference>
<evidence type="ECO:0000313" key="4">
    <source>
        <dbReference type="EMBL" id="KAG2190054.1"/>
    </source>
</evidence>
<dbReference type="SUPFAM" id="SSF53067">
    <property type="entry name" value="Actin-like ATPase domain"/>
    <property type="match status" value="2"/>
</dbReference>
<dbReference type="GO" id="GO:0140662">
    <property type="term" value="F:ATP-dependent protein folding chaperone"/>
    <property type="evidence" value="ECO:0007669"/>
    <property type="project" value="InterPro"/>
</dbReference>
<organism evidence="4 5">
    <name type="scientific">Mucor plumbeus</name>
    <dbReference type="NCBI Taxonomy" id="97098"/>
    <lineage>
        <taxon>Eukaryota</taxon>
        <taxon>Fungi</taxon>
        <taxon>Fungi incertae sedis</taxon>
        <taxon>Mucoromycota</taxon>
        <taxon>Mucoromycotina</taxon>
        <taxon>Mucoromycetes</taxon>
        <taxon>Mucorales</taxon>
        <taxon>Mucorineae</taxon>
        <taxon>Mucoraceae</taxon>
        <taxon>Mucor</taxon>
    </lineage>
</organism>